<keyword evidence="3" id="KW-1185">Reference proteome</keyword>
<comment type="caution">
    <text evidence="2">The sequence shown here is derived from an EMBL/GenBank/DDBJ whole genome shotgun (WGS) entry which is preliminary data.</text>
</comment>
<feature type="compositionally biased region" description="Acidic residues" evidence="1">
    <location>
        <begin position="8"/>
        <end position="17"/>
    </location>
</feature>
<organism evidence="2 3">
    <name type="scientific">Rhipicephalus sanguineus</name>
    <name type="common">Brown dog tick</name>
    <name type="synonym">Ixodes sanguineus</name>
    <dbReference type="NCBI Taxonomy" id="34632"/>
    <lineage>
        <taxon>Eukaryota</taxon>
        <taxon>Metazoa</taxon>
        <taxon>Ecdysozoa</taxon>
        <taxon>Arthropoda</taxon>
        <taxon>Chelicerata</taxon>
        <taxon>Arachnida</taxon>
        <taxon>Acari</taxon>
        <taxon>Parasitiformes</taxon>
        <taxon>Ixodida</taxon>
        <taxon>Ixodoidea</taxon>
        <taxon>Ixodidae</taxon>
        <taxon>Rhipicephalinae</taxon>
        <taxon>Rhipicephalus</taxon>
        <taxon>Rhipicephalus</taxon>
    </lineage>
</organism>
<feature type="compositionally biased region" description="Polar residues" evidence="1">
    <location>
        <begin position="385"/>
        <end position="398"/>
    </location>
</feature>
<dbReference type="VEuPathDB" id="VectorBase:RSAN_036470"/>
<feature type="compositionally biased region" description="Polar residues" evidence="1">
    <location>
        <begin position="270"/>
        <end position="290"/>
    </location>
</feature>
<reference evidence="2" key="1">
    <citation type="journal article" date="2020" name="Cell">
        <title>Large-Scale Comparative Analyses of Tick Genomes Elucidate Their Genetic Diversity and Vector Capacities.</title>
        <authorList>
            <consortium name="Tick Genome and Microbiome Consortium (TIGMIC)"/>
            <person name="Jia N."/>
            <person name="Wang J."/>
            <person name="Shi W."/>
            <person name="Du L."/>
            <person name="Sun Y."/>
            <person name="Zhan W."/>
            <person name="Jiang J.F."/>
            <person name="Wang Q."/>
            <person name="Zhang B."/>
            <person name="Ji P."/>
            <person name="Bell-Sakyi L."/>
            <person name="Cui X.M."/>
            <person name="Yuan T.T."/>
            <person name="Jiang B.G."/>
            <person name="Yang W.F."/>
            <person name="Lam T.T."/>
            <person name="Chang Q.C."/>
            <person name="Ding S.J."/>
            <person name="Wang X.J."/>
            <person name="Zhu J.G."/>
            <person name="Ruan X.D."/>
            <person name="Zhao L."/>
            <person name="Wei J.T."/>
            <person name="Ye R.Z."/>
            <person name="Que T.C."/>
            <person name="Du C.H."/>
            <person name="Zhou Y.H."/>
            <person name="Cheng J.X."/>
            <person name="Dai P.F."/>
            <person name="Guo W.B."/>
            <person name="Han X.H."/>
            <person name="Huang E.J."/>
            <person name="Li L.F."/>
            <person name="Wei W."/>
            <person name="Gao Y.C."/>
            <person name="Liu J.Z."/>
            <person name="Shao H.Z."/>
            <person name="Wang X."/>
            <person name="Wang C.C."/>
            <person name="Yang T.C."/>
            <person name="Huo Q.B."/>
            <person name="Li W."/>
            <person name="Chen H.Y."/>
            <person name="Chen S.E."/>
            <person name="Zhou L.G."/>
            <person name="Ni X.B."/>
            <person name="Tian J.H."/>
            <person name="Sheng Y."/>
            <person name="Liu T."/>
            <person name="Pan Y.S."/>
            <person name="Xia L.Y."/>
            <person name="Li J."/>
            <person name="Zhao F."/>
            <person name="Cao W.C."/>
        </authorList>
    </citation>
    <scope>NUCLEOTIDE SEQUENCE</scope>
    <source>
        <strain evidence="2">Rsan-2018</strain>
    </source>
</reference>
<feature type="region of interest" description="Disordered" evidence="1">
    <location>
        <begin position="1"/>
        <end position="48"/>
    </location>
</feature>
<reference evidence="2" key="2">
    <citation type="submission" date="2021-09" db="EMBL/GenBank/DDBJ databases">
        <authorList>
            <person name="Jia N."/>
            <person name="Wang J."/>
            <person name="Shi W."/>
            <person name="Du L."/>
            <person name="Sun Y."/>
            <person name="Zhan W."/>
            <person name="Jiang J."/>
            <person name="Wang Q."/>
            <person name="Zhang B."/>
            <person name="Ji P."/>
            <person name="Sakyi L.B."/>
            <person name="Cui X."/>
            <person name="Yuan T."/>
            <person name="Jiang B."/>
            <person name="Yang W."/>
            <person name="Lam T.T.-Y."/>
            <person name="Chang Q."/>
            <person name="Ding S."/>
            <person name="Wang X."/>
            <person name="Zhu J."/>
            <person name="Ruan X."/>
            <person name="Zhao L."/>
            <person name="Wei J."/>
            <person name="Que T."/>
            <person name="Du C."/>
            <person name="Cheng J."/>
            <person name="Dai P."/>
            <person name="Han X."/>
            <person name="Huang E."/>
            <person name="Gao Y."/>
            <person name="Liu J."/>
            <person name="Shao H."/>
            <person name="Ye R."/>
            <person name="Li L."/>
            <person name="Wei W."/>
            <person name="Wang X."/>
            <person name="Wang C."/>
            <person name="Huo Q."/>
            <person name="Li W."/>
            <person name="Guo W."/>
            <person name="Chen H."/>
            <person name="Chen S."/>
            <person name="Zhou L."/>
            <person name="Zhou L."/>
            <person name="Ni X."/>
            <person name="Tian J."/>
            <person name="Zhou Y."/>
            <person name="Sheng Y."/>
            <person name="Liu T."/>
            <person name="Pan Y."/>
            <person name="Xia L."/>
            <person name="Li J."/>
            <person name="Zhao F."/>
            <person name="Cao W."/>
        </authorList>
    </citation>
    <scope>NUCLEOTIDE SEQUENCE</scope>
    <source>
        <strain evidence="2">Rsan-2018</strain>
        <tissue evidence="2">Larvae</tissue>
    </source>
</reference>
<dbReference type="EMBL" id="JABSTV010001252">
    <property type="protein sequence ID" value="KAH7946837.1"/>
    <property type="molecule type" value="Genomic_DNA"/>
</dbReference>
<gene>
    <name evidence="2" type="ORF">HPB52_004962</name>
</gene>
<accession>A0A9D4PKS6</accession>
<name>A0A9D4PKS6_RHISA</name>
<feature type="region of interest" description="Disordered" evidence="1">
    <location>
        <begin position="372"/>
        <end position="398"/>
    </location>
</feature>
<evidence type="ECO:0000313" key="2">
    <source>
        <dbReference type="EMBL" id="KAH7946837.1"/>
    </source>
</evidence>
<protein>
    <submittedName>
        <fullName evidence="2">Uncharacterized protein</fullName>
    </submittedName>
</protein>
<evidence type="ECO:0000256" key="1">
    <source>
        <dbReference type="SAM" id="MobiDB-lite"/>
    </source>
</evidence>
<dbReference type="Proteomes" id="UP000821837">
    <property type="component" value="Chromosome 6"/>
</dbReference>
<sequence length="588" mass="63116">MEYKVEGEDSAPDEVSQDEGWQCAGTRTTGVRKAGANPTAPLPADAVSDKQNGSKLKAVVLCAGITPHLPWVNVKAVIRPRGGIDIAKVGAVVVAAAIIAAAGIRKDDLHQDTLCPNMQQIIMVASTPKRENTVRYVHIREVIVAGKTHELSAYETAPHYTCKGVIRDQFRGQGLPDGCKLQDGCYEAATRDAFEVVNKHDQLVPLCEALKNETGFQDCGATYGNGSCDTNPWTEPVNALVESLCSEENLLVAWNHAWSDGGNCVMKSAKNGTRATPWTAPRQEQQQSAARDSAGDRIRGQVGRSPGWKNPVIVGAGARPGPAGQDRDVRADVSTELRRCAAGVYEGCNQKEPIRTALNGVMGALIKSIGCQDTKPADGPHNGDQAPTPQAPVSSGSSDCETKMTHVTACLREILSPNTIANELLEKVRTQPMDYDDTFCRTYENVIGCKKNILSSDCYTKAARNALERNINAFDTARNWLCDDGRAKLREFAGKFHNDGCSPNDDAITECSNAFVHNVSQSGSALSHGAANKLFQDQIDCIRSEFQSCQVSLAVVDGYLQAARTAFVTVKASVKSEFVAAVKAPVVA</sequence>
<dbReference type="AlphaFoldDB" id="A0A9D4PKS6"/>
<evidence type="ECO:0000313" key="3">
    <source>
        <dbReference type="Proteomes" id="UP000821837"/>
    </source>
</evidence>
<proteinExistence type="predicted"/>
<feature type="region of interest" description="Disordered" evidence="1">
    <location>
        <begin position="269"/>
        <end position="329"/>
    </location>
</feature>